<evidence type="ECO:0000313" key="1">
    <source>
        <dbReference type="EMBL" id="GGB66216.1"/>
    </source>
</evidence>
<dbReference type="EMBL" id="BMII01000024">
    <property type="protein sequence ID" value="GGB66216.1"/>
    <property type="molecule type" value="Genomic_DNA"/>
</dbReference>
<reference evidence="2" key="1">
    <citation type="journal article" date="2019" name="Int. J. Syst. Evol. Microbiol.">
        <title>The Global Catalogue of Microorganisms (GCM) 10K type strain sequencing project: providing services to taxonomists for standard genome sequencing and annotation.</title>
        <authorList>
            <consortium name="The Broad Institute Genomics Platform"/>
            <consortium name="The Broad Institute Genome Sequencing Center for Infectious Disease"/>
            <person name="Wu L."/>
            <person name="Ma J."/>
        </authorList>
    </citation>
    <scope>NUCLEOTIDE SEQUENCE [LARGE SCALE GENOMIC DNA]</scope>
    <source>
        <strain evidence="2">CGMCC 1.15339</strain>
    </source>
</reference>
<sequence>MAIAKHVVRYRTSDYNVKDIVKLSEQWGEFVFRTPHGICFAGERYEATQEYLIKKHKIKNGYLIIQLGDHTFEVNKVVEHFIEETTTISTLAVPFAIALNQAVGDISGNSIVLRVDANTEINPSNEHFIIDSDGDEVPAKYEYSLAVIAAKQSFGNTKAILIAGVVIAGLTYGYAYDFFFEKEVAQVSEQKIDPFEGFFAAINGGEPDVRQTMLATYRMMEVIDTIPQWRGMNISINKSGGGVVIAAELTPRIDGDNPQRTILVNTAAKYGYLTDLQQQNPVIFLSLRNTPIYDLENETAPFVNIDQSLAYLSDSVNSLVENGSITIPVEQLAPTGGDYKQKNLQITMTENYAQHLDYLSVIFSGWPVYLQSGRIEMMDRNKYRAQFNLTILGE</sequence>
<dbReference type="RefSeq" id="WP_188740040.1">
    <property type="nucleotide sequence ID" value="NZ_BMII01000024.1"/>
</dbReference>
<evidence type="ECO:0000313" key="2">
    <source>
        <dbReference type="Proteomes" id="UP000617555"/>
    </source>
</evidence>
<proteinExistence type="predicted"/>
<gene>
    <name evidence="1" type="ORF">GCM10011607_28620</name>
</gene>
<name>A0ABQ1JDJ0_9GAMM</name>
<protein>
    <submittedName>
        <fullName evidence="1">Uncharacterized protein</fullName>
    </submittedName>
</protein>
<accession>A0ABQ1JDJ0</accession>
<dbReference type="Proteomes" id="UP000617555">
    <property type="component" value="Unassembled WGS sequence"/>
</dbReference>
<keyword evidence="2" id="KW-1185">Reference proteome</keyword>
<comment type="caution">
    <text evidence="1">The sequence shown here is derived from an EMBL/GenBank/DDBJ whole genome shotgun (WGS) entry which is preliminary data.</text>
</comment>
<organism evidence="1 2">
    <name type="scientific">Shewanella inventionis</name>
    <dbReference type="NCBI Taxonomy" id="1738770"/>
    <lineage>
        <taxon>Bacteria</taxon>
        <taxon>Pseudomonadati</taxon>
        <taxon>Pseudomonadota</taxon>
        <taxon>Gammaproteobacteria</taxon>
        <taxon>Alteromonadales</taxon>
        <taxon>Shewanellaceae</taxon>
        <taxon>Shewanella</taxon>
    </lineage>
</organism>